<organism evidence="3 4">
    <name type="scientific">Amaricoccus macauensis</name>
    <dbReference type="NCBI Taxonomy" id="57001"/>
    <lineage>
        <taxon>Bacteria</taxon>
        <taxon>Pseudomonadati</taxon>
        <taxon>Pseudomonadota</taxon>
        <taxon>Alphaproteobacteria</taxon>
        <taxon>Rhodobacterales</taxon>
        <taxon>Paracoccaceae</taxon>
        <taxon>Amaricoccus</taxon>
    </lineage>
</organism>
<dbReference type="InterPro" id="IPR006204">
    <property type="entry name" value="GHMP_kinase_N_dom"/>
</dbReference>
<dbReference type="Proteomes" id="UP000549457">
    <property type="component" value="Unassembled WGS sequence"/>
</dbReference>
<keyword evidence="1" id="KW-0418">Kinase</keyword>
<sequence>MQRDTRPRDEPVATNRHAIARVLTSRIPLEAPVRGRRPRRAMAARVRPKRASVAGHFGELLQGRLGPGGPLALVTLPAPPLSVTAELRPGSFRLHSADGRWPIDRAQVAALHRALGGVPSGGLVLRTEMTAGGGAGSSTAALLAAAAVIAAAHGLPPPGAERLARLCLALEGATDPLMHPAPARLLWDPRRALVLGTLPELPALELVGGFHGPGVRTDPGDLDFADIADLASAWGPAALRGDLATLAGLATESARRNVARRGGPDLGGLLAAAGRFGALGIVAAHTGSARGLLFAPGGGSRQACDALRALGMADVRHFRLGRPLSAR</sequence>
<feature type="domain" description="GHMP kinase N-terminal" evidence="2">
    <location>
        <begin position="110"/>
        <end position="172"/>
    </location>
</feature>
<gene>
    <name evidence="3" type="ORF">HNP73_003981</name>
</gene>
<evidence type="ECO:0000259" key="2">
    <source>
        <dbReference type="Pfam" id="PF00288"/>
    </source>
</evidence>
<accession>A0A840STC8</accession>
<comment type="caution">
    <text evidence="3">The sequence shown here is derived from an EMBL/GenBank/DDBJ whole genome shotgun (WGS) entry which is preliminary data.</text>
</comment>
<keyword evidence="4" id="KW-1185">Reference proteome</keyword>
<dbReference type="AlphaFoldDB" id="A0A840STC8"/>
<dbReference type="Pfam" id="PF00288">
    <property type="entry name" value="GHMP_kinases_N"/>
    <property type="match status" value="1"/>
</dbReference>
<dbReference type="InterPro" id="IPR014721">
    <property type="entry name" value="Ribsml_uS5_D2-typ_fold_subgr"/>
</dbReference>
<evidence type="ECO:0000256" key="1">
    <source>
        <dbReference type="ARBA" id="ARBA00022777"/>
    </source>
</evidence>
<dbReference type="InterPro" id="IPR020568">
    <property type="entry name" value="Ribosomal_Su5_D2-typ_SF"/>
</dbReference>
<dbReference type="GO" id="GO:0005524">
    <property type="term" value="F:ATP binding"/>
    <property type="evidence" value="ECO:0007669"/>
    <property type="project" value="InterPro"/>
</dbReference>
<dbReference type="SUPFAM" id="SSF54211">
    <property type="entry name" value="Ribosomal protein S5 domain 2-like"/>
    <property type="match status" value="1"/>
</dbReference>
<proteinExistence type="predicted"/>
<keyword evidence="1" id="KW-0808">Transferase</keyword>
<dbReference type="EMBL" id="JACHFM010000005">
    <property type="protein sequence ID" value="MBB5224020.1"/>
    <property type="molecule type" value="Genomic_DNA"/>
</dbReference>
<reference evidence="3 4" key="1">
    <citation type="submission" date="2020-08" db="EMBL/GenBank/DDBJ databases">
        <title>Genomic Encyclopedia of Type Strains, Phase IV (KMG-IV): sequencing the most valuable type-strain genomes for metagenomic binning, comparative biology and taxonomic classification.</title>
        <authorList>
            <person name="Goeker M."/>
        </authorList>
    </citation>
    <scope>NUCLEOTIDE SEQUENCE [LARGE SCALE GENOMIC DNA]</scope>
    <source>
        <strain evidence="3 4">DSM 101730</strain>
    </source>
</reference>
<evidence type="ECO:0000313" key="4">
    <source>
        <dbReference type="Proteomes" id="UP000549457"/>
    </source>
</evidence>
<dbReference type="Gene3D" id="3.30.230.10">
    <property type="match status" value="1"/>
</dbReference>
<dbReference type="GO" id="GO:0016301">
    <property type="term" value="F:kinase activity"/>
    <property type="evidence" value="ECO:0007669"/>
    <property type="project" value="UniProtKB-KW"/>
</dbReference>
<name>A0A840STC8_9RHOB</name>
<protein>
    <submittedName>
        <fullName evidence="3">Uncharacterized protein involved in propanediol utilization</fullName>
    </submittedName>
</protein>
<dbReference type="RefSeq" id="WP_343063372.1">
    <property type="nucleotide sequence ID" value="NZ_JACHFM010000005.1"/>
</dbReference>
<evidence type="ECO:0000313" key="3">
    <source>
        <dbReference type="EMBL" id="MBB5224020.1"/>
    </source>
</evidence>